<reference evidence="2" key="1">
    <citation type="journal article" date="2019" name="Int. J. Syst. Evol. Microbiol.">
        <title>The Global Catalogue of Microorganisms (GCM) 10K type strain sequencing project: providing services to taxonomists for standard genome sequencing and annotation.</title>
        <authorList>
            <consortium name="The Broad Institute Genomics Platform"/>
            <consortium name="The Broad Institute Genome Sequencing Center for Infectious Disease"/>
            <person name="Wu L."/>
            <person name="Ma J."/>
        </authorList>
    </citation>
    <scope>NUCLEOTIDE SEQUENCE [LARGE SCALE GENOMIC DNA]</scope>
    <source>
        <strain evidence="2">KCTC 52274</strain>
    </source>
</reference>
<dbReference type="RefSeq" id="WP_378291662.1">
    <property type="nucleotide sequence ID" value="NZ_JBHULE010000019.1"/>
</dbReference>
<accession>A0ABW5LD11</accession>
<evidence type="ECO:0000313" key="1">
    <source>
        <dbReference type="EMBL" id="MFD2562778.1"/>
    </source>
</evidence>
<name>A0ABW5LD11_9FLAO</name>
<organism evidence="1 2">
    <name type="scientific">Aquimarina rubra</name>
    <dbReference type="NCBI Taxonomy" id="1920033"/>
    <lineage>
        <taxon>Bacteria</taxon>
        <taxon>Pseudomonadati</taxon>
        <taxon>Bacteroidota</taxon>
        <taxon>Flavobacteriia</taxon>
        <taxon>Flavobacteriales</taxon>
        <taxon>Flavobacteriaceae</taxon>
        <taxon>Aquimarina</taxon>
    </lineage>
</organism>
<gene>
    <name evidence="1" type="ORF">ACFSR1_08895</name>
</gene>
<evidence type="ECO:0000313" key="2">
    <source>
        <dbReference type="Proteomes" id="UP001597319"/>
    </source>
</evidence>
<proteinExistence type="predicted"/>
<keyword evidence="2" id="KW-1185">Reference proteome</keyword>
<dbReference type="Proteomes" id="UP001597319">
    <property type="component" value="Unassembled WGS sequence"/>
</dbReference>
<sequence>MKTQLTITKQKRKNGLQLLLIKWVSNYINSMTKALYPDADTPKGKNDQNRIFYK</sequence>
<comment type="caution">
    <text evidence="1">The sequence shown here is derived from an EMBL/GenBank/DDBJ whole genome shotgun (WGS) entry which is preliminary data.</text>
</comment>
<dbReference type="EMBL" id="JBHULE010000019">
    <property type="protein sequence ID" value="MFD2562778.1"/>
    <property type="molecule type" value="Genomic_DNA"/>
</dbReference>
<protein>
    <submittedName>
        <fullName evidence="1">Uncharacterized protein</fullName>
    </submittedName>
</protein>